<evidence type="ECO:0000313" key="8">
    <source>
        <dbReference type="Proteomes" id="UP000478740"/>
    </source>
</evidence>
<dbReference type="InterPro" id="IPR001902">
    <property type="entry name" value="SLC26A/SulP_fam"/>
</dbReference>
<dbReference type="Proteomes" id="UP000478740">
    <property type="component" value="Unassembled WGS sequence"/>
</dbReference>
<dbReference type="PANTHER" id="PTHR11814">
    <property type="entry name" value="SULFATE TRANSPORTER"/>
    <property type="match status" value="1"/>
</dbReference>
<feature type="transmembrane region" description="Helical" evidence="5">
    <location>
        <begin position="368"/>
        <end position="399"/>
    </location>
</feature>
<dbReference type="GO" id="GO:0016020">
    <property type="term" value="C:membrane"/>
    <property type="evidence" value="ECO:0007669"/>
    <property type="project" value="UniProtKB-SubCell"/>
</dbReference>
<dbReference type="Pfam" id="PF00916">
    <property type="entry name" value="Sulfate_transp"/>
    <property type="match status" value="1"/>
</dbReference>
<dbReference type="EMBL" id="WMII01000004">
    <property type="protein sequence ID" value="MTH63835.1"/>
    <property type="molecule type" value="Genomic_DNA"/>
</dbReference>
<name>A0A6L6ITJ1_9RHOB</name>
<evidence type="ECO:0000256" key="3">
    <source>
        <dbReference type="ARBA" id="ARBA00022989"/>
    </source>
</evidence>
<dbReference type="AlphaFoldDB" id="A0A6L6ITJ1"/>
<evidence type="ECO:0000256" key="1">
    <source>
        <dbReference type="ARBA" id="ARBA00004141"/>
    </source>
</evidence>
<feature type="transmembrane region" description="Helical" evidence="5">
    <location>
        <begin position="196"/>
        <end position="215"/>
    </location>
</feature>
<dbReference type="Gene3D" id="3.30.750.24">
    <property type="entry name" value="STAS domain"/>
    <property type="match status" value="1"/>
</dbReference>
<feature type="transmembrane region" description="Helical" evidence="5">
    <location>
        <begin position="166"/>
        <end position="184"/>
    </location>
</feature>
<dbReference type="GO" id="GO:0055085">
    <property type="term" value="P:transmembrane transport"/>
    <property type="evidence" value="ECO:0007669"/>
    <property type="project" value="InterPro"/>
</dbReference>
<accession>A0A6L6ITJ1</accession>
<feature type="transmembrane region" description="Helical" evidence="5">
    <location>
        <begin position="40"/>
        <end position="60"/>
    </location>
</feature>
<evidence type="ECO:0000256" key="2">
    <source>
        <dbReference type="ARBA" id="ARBA00022692"/>
    </source>
</evidence>
<feature type="domain" description="STAS" evidence="6">
    <location>
        <begin position="433"/>
        <end position="534"/>
    </location>
</feature>
<keyword evidence="2 5" id="KW-0812">Transmembrane</keyword>
<dbReference type="Pfam" id="PF01740">
    <property type="entry name" value="STAS"/>
    <property type="match status" value="1"/>
</dbReference>
<evidence type="ECO:0000313" key="7">
    <source>
        <dbReference type="EMBL" id="MTH63835.1"/>
    </source>
</evidence>
<feature type="transmembrane region" description="Helical" evidence="5">
    <location>
        <begin position="12"/>
        <end position="34"/>
    </location>
</feature>
<keyword evidence="3 5" id="KW-1133">Transmembrane helix</keyword>
<comment type="subcellular location">
    <subcellularLocation>
        <location evidence="1">Membrane</location>
        <topology evidence="1">Multi-pass membrane protein</topology>
    </subcellularLocation>
</comment>
<sequence>MFASRFAVTRGDIFGGLTAGIVALPLCLAFGVASGLGPTAGLYGGIILGIVASVLGGTAVQISGPTAPMTLVSAGIVAANISPTGEVNLSQIVGVFVLAGAFQVLFGILRLGQYIRFLPYPVVSGLMTGIGIIIVIQQIFPLVGLAAPSSNPVEIVGSLGMLSQGARFDALVLGVATVASLYILPRFIKVIPPSLIALAVLSTLSVLIGLTVPTIGEIPPGLPQFVFPSLDMSDIRPIVVTALQLAFLGSIDALTTSLVADSLTKTHHNSNQELVGQGIGNMSAAVFGGIPGAGAFMRTAINVKAGGRHHSSGVIHGLFLLTVLLGLSSVVQFIPNAVLAGILVGAGLSIIDYRSLAHLSNAPRSDIAIMLLVVLLTIFADLITAVGVGMVIAAFVFMAKVAGISEQTSRLTLASDDAWADEIGLPDDLRKQLVIKHVEGPLFFGFVYAFRSIASQVKEGQVLLLRMERVSYMDQSGIYALQDMLVDLQQANWRICVTGLEQSLIDRLEAMHVIPALLKKEDIFSDFEEFRRALPEIARGIDQEKPLV</sequence>
<evidence type="ECO:0000259" key="6">
    <source>
        <dbReference type="PROSITE" id="PS50801"/>
    </source>
</evidence>
<dbReference type="InterPro" id="IPR011547">
    <property type="entry name" value="SLC26A/SulP_dom"/>
</dbReference>
<dbReference type="InterPro" id="IPR036513">
    <property type="entry name" value="STAS_dom_sf"/>
</dbReference>
<dbReference type="SUPFAM" id="SSF52091">
    <property type="entry name" value="SpoIIaa-like"/>
    <property type="match status" value="1"/>
</dbReference>
<gene>
    <name evidence="7" type="ORF">GL284_06085</name>
</gene>
<feature type="transmembrane region" description="Helical" evidence="5">
    <location>
        <begin position="121"/>
        <end position="146"/>
    </location>
</feature>
<reference evidence="7 8" key="1">
    <citation type="submission" date="2019-11" db="EMBL/GenBank/DDBJ databases">
        <authorList>
            <person name="Dong K."/>
        </authorList>
    </citation>
    <scope>NUCLEOTIDE SEQUENCE [LARGE SCALE GENOMIC DNA]</scope>
    <source>
        <strain evidence="7 8">DK608</strain>
    </source>
</reference>
<dbReference type="CDD" id="cd07042">
    <property type="entry name" value="STAS_SulP_like_sulfate_transporter"/>
    <property type="match status" value="1"/>
</dbReference>
<dbReference type="PROSITE" id="PS50801">
    <property type="entry name" value="STAS"/>
    <property type="match status" value="1"/>
</dbReference>
<feature type="transmembrane region" description="Helical" evidence="5">
    <location>
        <begin position="89"/>
        <end position="109"/>
    </location>
</feature>
<feature type="transmembrane region" description="Helical" evidence="5">
    <location>
        <begin position="235"/>
        <end position="260"/>
    </location>
</feature>
<protein>
    <submittedName>
        <fullName evidence="7">STAS domain-containing protein</fullName>
    </submittedName>
</protein>
<keyword evidence="8" id="KW-1185">Reference proteome</keyword>
<organism evidence="7 8">
    <name type="scientific">Paracoccus shanxieyensis</name>
    <dbReference type="NCBI Taxonomy" id="2675752"/>
    <lineage>
        <taxon>Bacteria</taxon>
        <taxon>Pseudomonadati</taxon>
        <taxon>Pseudomonadota</taxon>
        <taxon>Alphaproteobacteria</taxon>
        <taxon>Rhodobacterales</taxon>
        <taxon>Paracoccaceae</taxon>
        <taxon>Paracoccus</taxon>
    </lineage>
</organism>
<evidence type="ECO:0000256" key="4">
    <source>
        <dbReference type="ARBA" id="ARBA00023136"/>
    </source>
</evidence>
<keyword evidence="4 5" id="KW-0472">Membrane</keyword>
<dbReference type="RefSeq" id="WP_155043707.1">
    <property type="nucleotide sequence ID" value="NZ_WMIH01000003.1"/>
</dbReference>
<proteinExistence type="predicted"/>
<evidence type="ECO:0000256" key="5">
    <source>
        <dbReference type="SAM" id="Phobius"/>
    </source>
</evidence>
<comment type="caution">
    <text evidence="7">The sequence shown here is derived from an EMBL/GenBank/DDBJ whole genome shotgun (WGS) entry which is preliminary data.</text>
</comment>
<dbReference type="InterPro" id="IPR002645">
    <property type="entry name" value="STAS_dom"/>
</dbReference>
<feature type="transmembrane region" description="Helical" evidence="5">
    <location>
        <begin position="337"/>
        <end position="356"/>
    </location>
</feature>